<sequence>MIIITHELFLRTEEGEKTIGISVHKPVAAGPSWSCRYEIDWPEGKQDRKAVGFDALQALVLALQMIGADIYTSAYHREGRLRAYEKERGYGFPVPSSLRDMLVGADAVAF</sequence>
<name>A0A840C6P1_9HYPH</name>
<evidence type="ECO:0000313" key="3">
    <source>
        <dbReference type="Proteomes" id="UP000577362"/>
    </source>
</evidence>
<dbReference type="Pfam" id="PF22302">
    <property type="entry name" value="DUF6968"/>
    <property type="match status" value="1"/>
</dbReference>
<feature type="domain" description="DUF6968" evidence="1">
    <location>
        <begin position="5"/>
        <end position="94"/>
    </location>
</feature>
<gene>
    <name evidence="2" type="ORF">GGR16_004757</name>
</gene>
<evidence type="ECO:0000259" key="1">
    <source>
        <dbReference type="Pfam" id="PF22302"/>
    </source>
</evidence>
<evidence type="ECO:0000313" key="2">
    <source>
        <dbReference type="EMBL" id="MBB4019702.1"/>
    </source>
</evidence>
<protein>
    <recommendedName>
        <fullName evidence="1">DUF6968 domain-containing protein</fullName>
    </recommendedName>
</protein>
<dbReference type="RefSeq" id="WP_183318536.1">
    <property type="nucleotide sequence ID" value="NZ_JACIEN010000008.1"/>
</dbReference>
<dbReference type="AlphaFoldDB" id="A0A840C6P1"/>
<proteinExistence type="predicted"/>
<dbReference type="EMBL" id="JACIEN010000008">
    <property type="protein sequence ID" value="MBB4019702.1"/>
    <property type="molecule type" value="Genomic_DNA"/>
</dbReference>
<accession>A0A840C6P1</accession>
<reference evidence="2 3" key="1">
    <citation type="submission" date="2020-08" db="EMBL/GenBank/DDBJ databases">
        <title>Genomic Encyclopedia of Type Strains, Phase IV (KMG-IV): sequencing the most valuable type-strain genomes for metagenomic binning, comparative biology and taxonomic classification.</title>
        <authorList>
            <person name="Goeker M."/>
        </authorList>
    </citation>
    <scope>NUCLEOTIDE SEQUENCE [LARGE SCALE GENOMIC DNA]</scope>
    <source>
        <strain evidence="2 3">DSM 103737</strain>
    </source>
</reference>
<keyword evidence="3" id="KW-1185">Reference proteome</keyword>
<dbReference type="InterPro" id="IPR054241">
    <property type="entry name" value="DUF6968"/>
</dbReference>
<dbReference type="Proteomes" id="UP000577362">
    <property type="component" value="Unassembled WGS sequence"/>
</dbReference>
<comment type="caution">
    <text evidence="2">The sequence shown here is derived from an EMBL/GenBank/DDBJ whole genome shotgun (WGS) entry which is preliminary data.</text>
</comment>
<organism evidence="2 3">
    <name type="scientific">Chelatococcus caeni</name>
    <dbReference type="NCBI Taxonomy" id="1348468"/>
    <lineage>
        <taxon>Bacteria</taxon>
        <taxon>Pseudomonadati</taxon>
        <taxon>Pseudomonadota</taxon>
        <taxon>Alphaproteobacteria</taxon>
        <taxon>Hyphomicrobiales</taxon>
        <taxon>Chelatococcaceae</taxon>
        <taxon>Chelatococcus</taxon>
    </lineage>
</organism>